<evidence type="ECO:0000256" key="1">
    <source>
        <dbReference type="ARBA" id="ARBA00010164"/>
    </source>
</evidence>
<evidence type="ECO:0000259" key="5">
    <source>
        <dbReference type="Pfam" id="PF13657"/>
    </source>
</evidence>
<gene>
    <name evidence="6" type="ORF">GCM10009126_03330</name>
</gene>
<dbReference type="InterPro" id="IPR012893">
    <property type="entry name" value="HipA-like_C"/>
</dbReference>
<organism evidence="6 7">
    <name type="scientific">Rhodanobacter caeni</name>
    <dbReference type="NCBI Taxonomy" id="657654"/>
    <lineage>
        <taxon>Bacteria</taxon>
        <taxon>Pseudomonadati</taxon>
        <taxon>Pseudomonadota</taxon>
        <taxon>Gammaproteobacteria</taxon>
        <taxon>Lysobacterales</taxon>
        <taxon>Rhodanobacteraceae</taxon>
        <taxon>Rhodanobacter</taxon>
    </lineage>
</organism>
<proteinExistence type="inferred from homology"/>
<evidence type="ECO:0000256" key="2">
    <source>
        <dbReference type="ARBA" id="ARBA00022679"/>
    </source>
</evidence>
<keyword evidence="3" id="KW-0418">Kinase</keyword>
<dbReference type="EMBL" id="BAAAFO010000001">
    <property type="protein sequence ID" value="GAA0241050.1"/>
    <property type="molecule type" value="Genomic_DNA"/>
</dbReference>
<evidence type="ECO:0000256" key="3">
    <source>
        <dbReference type="ARBA" id="ARBA00022777"/>
    </source>
</evidence>
<name>A0ABN0U7W6_9GAMM</name>
<accession>A0ABN0U7W6</accession>
<keyword evidence="7" id="KW-1185">Reference proteome</keyword>
<dbReference type="NCBIfam" id="TIGR03071">
    <property type="entry name" value="couple_hipA"/>
    <property type="match status" value="1"/>
</dbReference>
<keyword evidence="2" id="KW-0808">Transferase</keyword>
<comment type="similarity">
    <text evidence="1">Belongs to the HipA Ser/Thr kinase family.</text>
</comment>
<evidence type="ECO:0000313" key="6">
    <source>
        <dbReference type="EMBL" id="GAA0241050.1"/>
    </source>
</evidence>
<feature type="domain" description="HipA N-terminal subdomain 1" evidence="5">
    <location>
        <begin position="4"/>
        <end position="96"/>
    </location>
</feature>
<comment type="caution">
    <text evidence="6">The sequence shown here is derived from an EMBL/GenBank/DDBJ whole genome shotgun (WGS) entry which is preliminary data.</text>
</comment>
<protein>
    <recommendedName>
        <fullName evidence="8">Phosphatidylinositol kinase</fullName>
    </recommendedName>
</protein>
<sequence>MRTQVLTPQGVSGDLHHEAGQYEFRYSGTTPDVAISLTMPVRRDQYRAAQLLPIFQQSLPEGFVLEQLRLRLAKLTHLDSMLLLALTGHDGAIGRLCVQSAEVERLLGRAQTETKGERLSEILAWDGTENLFTELVDRYLLRTGVSGVQPKVLVPERFEGAPSKATLIAGDLIVKSGQAQYPGLAINEFVCMSIARAANIPVPEFYLSDRHDLFVMRRFDRGADGMPLGFEDMATLMGLGTLQKYEGSYERLARVIRNNCPAENVRAALAQLFDMVALSVIVGNGDAHLKNFGLLYTHPATADCHMAPAYDIVNTTAYLPDDALALTLGGSKSFQAARLHLLELAERCDIERPRERVTRLLAACAQQLQACADLLDEAPAVKHALHYCMQRMEAGFSRPLAR</sequence>
<evidence type="ECO:0000259" key="4">
    <source>
        <dbReference type="Pfam" id="PF07804"/>
    </source>
</evidence>
<dbReference type="InterPro" id="IPR052028">
    <property type="entry name" value="HipA_Ser/Thr_kinase"/>
</dbReference>
<reference evidence="6 7" key="1">
    <citation type="journal article" date="2019" name="Int. J. Syst. Evol. Microbiol.">
        <title>The Global Catalogue of Microorganisms (GCM) 10K type strain sequencing project: providing services to taxonomists for standard genome sequencing and annotation.</title>
        <authorList>
            <consortium name="The Broad Institute Genomics Platform"/>
            <consortium name="The Broad Institute Genome Sequencing Center for Infectious Disease"/>
            <person name="Wu L."/>
            <person name="Ma J."/>
        </authorList>
    </citation>
    <scope>NUCLEOTIDE SEQUENCE [LARGE SCALE GENOMIC DNA]</scope>
    <source>
        <strain evidence="6 7">JCM 16242</strain>
    </source>
</reference>
<dbReference type="Pfam" id="PF07804">
    <property type="entry name" value="HipA_C"/>
    <property type="match status" value="1"/>
</dbReference>
<dbReference type="PANTHER" id="PTHR37419:SF1">
    <property type="entry name" value="SERINE_THREONINE-PROTEIN KINASE TOXIN HIPA"/>
    <property type="match status" value="1"/>
</dbReference>
<evidence type="ECO:0008006" key="8">
    <source>
        <dbReference type="Google" id="ProtNLM"/>
    </source>
</evidence>
<dbReference type="InterPro" id="IPR017508">
    <property type="entry name" value="HipA_N1"/>
</dbReference>
<dbReference type="Gene3D" id="1.10.1070.20">
    <property type="match status" value="1"/>
</dbReference>
<dbReference type="Proteomes" id="UP001500657">
    <property type="component" value="Unassembled WGS sequence"/>
</dbReference>
<evidence type="ECO:0000313" key="7">
    <source>
        <dbReference type="Proteomes" id="UP001500657"/>
    </source>
</evidence>
<feature type="domain" description="HipA-like C-terminal" evidence="4">
    <location>
        <begin position="144"/>
        <end position="369"/>
    </location>
</feature>
<dbReference type="Pfam" id="PF13657">
    <property type="entry name" value="Couple_hipA"/>
    <property type="match status" value="1"/>
</dbReference>
<dbReference type="PANTHER" id="PTHR37419">
    <property type="entry name" value="SERINE/THREONINE-PROTEIN KINASE TOXIN HIPA"/>
    <property type="match status" value="1"/>
</dbReference>